<accession>A0A922M0R3</accession>
<protein>
    <submittedName>
        <fullName evidence="2">Uncharacterized protein</fullName>
    </submittedName>
</protein>
<dbReference type="EMBL" id="JACEFF010000934">
    <property type="protein sequence ID" value="KAH9627883.1"/>
    <property type="molecule type" value="Genomic_DNA"/>
</dbReference>
<evidence type="ECO:0000313" key="3">
    <source>
        <dbReference type="Proteomes" id="UP000814243"/>
    </source>
</evidence>
<evidence type="ECO:0000256" key="1">
    <source>
        <dbReference type="SAM" id="MobiDB-lite"/>
    </source>
</evidence>
<sequence length="360" mass="39878">MASGGTTLTPLATYGSVEAFLPYLPVNNNPNEPGNRDAELRRMMGPGNRDAQLRRMMGPAGSEWPSSINPARLAVPDESIGSIDNWVVPKNPFVFKQAQVPDYFVLSPTYPSAITVANPLVRPSSIKNTEGEGAVVFVTRSIAFTSSVSTNAPSIQTEKEAEMPDVKMLDSVLPNKINEIQAHDLNQLPKVIEKSSEEEYEDEIKGLPVRRRRNVEVSNEAYRGKNTDPNNQKANSINDNKSRNDNDNQKAVEDTPDLRIKHKQSLLDHLITTIKLNKPTLEEVTPNKILTTGNNKKLGTRGLFESKIVSSKYVPNDEITRFKPATTIDNQELLSTTVNLNDVRLFKNPATTFVKLLLSA</sequence>
<proteinExistence type="predicted"/>
<organism evidence="2 3">
    <name type="scientific">Spodoptera exigua</name>
    <name type="common">Beet armyworm</name>
    <name type="synonym">Noctua fulgens</name>
    <dbReference type="NCBI Taxonomy" id="7107"/>
    <lineage>
        <taxon>Eukaryota</taxon>
        <taxon>Metazoa</taxon>
        <taxon>Ecdysozoa</taxon>
        <taxon>Arthropoda</taxon>
        <taxon>Hexapoda</taxon>
        <taxon>Insecta</taxon>
        <taxon>Pterygota</taxon>
        <taxon>Neoptera</taxon>
        <taxon>Endopterygota</taxon>
        <taxon>Lepidoptera</taxon>
        <taxon>Glossata</taxon>
        <taxon>Ditrysia</taxon>
        <taxon>Noctuoidea</taxon>
        <taxon>Noctuidae</taxon>
        <taxon>Amphipyrinae</taxon>
        <taxon>Spodoptera</taxon>
    </lineage>
</organism>
<gene>
    <name evidence="2" type="ORF">HF086_015327</name>
</gene>
<feature type="compositionally biased region" description="Polar residues" evidence="1">
    <location>
        <begin position="227"/>
        <end position="239"/>
    </location>
</feature>
<reference evidence="2" key="1">
    <citation type="journal article" date="2021" name="G3 (Bethesda)">
        <title>Genome and transcriptome analysis of the beet armyworm Spodoptera exigua reveals targets for pest control. .</title>
        <authorList>
            <person name="Simon S."/>
            <person name="Breeschoten T."/>
            <person name="Jansen H.J."/>
            <person name="Dirks R.P."/>
            <person name="Schranz M.E."/>
            <person name="Ros V.I.D."/>
        </authorList>
    </citation>
    <scope>NUCLEOTIDE SEQUENCE</scope>
    <source>
        <strain evidence="2">TB_SE_WUR_2020</strain>
    </source>
</reference>
<evidence type="ECO:0000313" key="2">
    <source>
        <dbReference type="EMBL" id="KAH9627883.1"/>
    </source>
</evidence>
<name>A0A922M0R3_SPOEX</name>
<dbReference type="Proteomes" id="UP000814243">
    <property type="component" value="Unassembled WGS sequence"/>
</dbReference>
<feature type="compositionally biased region" description="Basic and acidic residues" evidence="1">
    <location>
        <begin position="240"/>
        <end position="257"/>
    </location>
</feature>
<feature type="region of interest" description="Disordered" evidence="1">
    <location>
        <begin position="215"/>
        <end position="257"/>
    </location>
</feature>
<dbReference type="AlphaFoldDB" id="A0A922M0R3"/>
<comment type="caution">
    <text evidence="2">The sequence shown here is derived from an EMBL/GenBank/DDBJ whole genome shotgun (WGS) entry which is preliminary data.</text>
</comment>